<keyword evidence="2" id="KW-0808">Transferase</keyword>
<evidence type="ECO:0000256" key="1">
    <source>
        <dbReference type="ARBA" id="ARBA00022676"/>
    </source>
</evidence>
<dbReference type="Gene3D" id="3.40.1030.10">
    <property type="entry name" value="Nucleoside phosphorylase/phosphoribosyltransferase catalytic domain"/>
    <property type="match status" value="1"/>
</dbReference>
<dbReference type="Gene3D" id="3.90.1170.30">
    <property type="entry name" value="Pyrimidine nucleoside phosphorylase-like, C-terminal domain"/>
    <property type="match status" value="1"/>
</dbReference>
<dbReference type="InterPro" id="IPR000053">
    <property type="entry name" value="Thymidine/pyrmidine_PPase"/>
</dbReference>
<organism evidence="3 4">
    <name type="scientific">Novosphingobium chloroacetimidivorans</name>
    <dbReference type="NCBI Taxonomy" id="1428314"/>
    <lineage>
        <taxon>Bacteria</taxon>
        <taxon>Pseudomonadati</taxon>
        <taxon>Pseudomonadota</taxon>
        <taxon>Alphaproteobacteria</taxon>
        <taxon>Sphingomonadales</taxon>
        <taxon>Sphingomonadaceae</taxon>
        <taxon>Novosphingobium</taxon>
    </lineage>
</organism>
<dbReference type="InterPro" id="IPR036566">
    <property type="entry name" value="PYNP-like_C_sf"/>
</dbReference>
<proteinExistence type="predicted"/>
<comment type="caution">
    <text evidence="3">The sequence shown here is derived from an EMBL/GenBank/DDBJ whole genome shotgun (WGS) entry which is preliminary data.</text>
</comment>
<dbReference type="AlphaFoldDB" id="A0A7W7K6K5"/>
<evidence type="ECO:0000313" key="3">
    <source>
        <dbReference type="EMBL" id="MBB4857157.1"/>
    </source>
</evidence>
<name>A0A7W7K6K5_9SPHN</name>
<dbReference type="GO" id="GO:0006213">
    <property type="term" value="P:pyrimidine nucleoside metabolic process"/>
    <property type="evidence" value="ECO:0007669"/>
    <property type="project" value="InterPro"/>
</dbReference>
<dbReference type="RefSeq" id="WP_184242311.1">
    <property type="nucleotide sequence ID" value="NZ_JACHLR010000001.1"/>
</dbReference>
<dbReference type="GO" id="GO:0009032">
    <property type="term" value="F:thymidine phosphorylase activity"/>
    <property type="evidence" value="ECO:0007669"/>
    <property type="project" value="TreeGrafter"/>
</dbReference>
<reference evidence="3 4" key="1">
    <citation type="submission" date="2020-08" db="EMBL/GenBank/DDBJ databases">
        <title>Functional genomics of gut bacteria from endangered species of beetles.</title>
        <authorList>
            <person name="Carlos-Shanley C."/>
        </authorList>
    </citation>
    <scope>NUCLEOTIDE SEQUENCE [LARGE SCALE GENOMIC DNA]</scope>
    <source>
        <strain evidence="3 4">S00245</strain>
    </source>
</reference>
<gene>
    <name evidence="3" type="ORF">HNO88_000454</name>
</gene>
<dbReference type="GO" id="GO:0004645">
    <property type="term" value="F:1,4-alpha-oligoglucan phosphorylase activity"/>
    <property type="evidence" value="ECO:0007669"/>
    <property type="project" value="InterPro"/>
</dbReference>
<dbReference type="GO" id="GO:0006206">
    <property type="term" value="P:pyrimidine nucleobase metabolic process"/>
    <property type="evidence" value="ECO:0007669"/>
    <property type="project" value="InterPro"/>
</dbReference>
<dbReference type="EMBL" id="JACHLR010000001">
    <property type="protein sequence ID" value="MBB4857157.1"/>
    <property type="molecule type" value="Genomic_DNA"/>
</dbReference>
<dbReference type="PANTHER" id="PTHR10515:SF0">
    <property type="entry name" value="THYMIDINE PHOSPHORYLASE"/>
    <property type="match status" value="1"/>
</dbReference>
<keyword evidence="4" id="KW-1185">Reference proteome</keyword>
<evidence type="ECO:0000256" key="2">
    <source>
        <dbReference type="ARBA" id="ARBA00022679"/>
    </source>
</evidence>
<sequence>MTASTALTLARAMIDGREKRAGDHLIAAQIDPAQVGAVLRLAESDGIKLQGAALEAARSIKPHVHTVFHTAPAAGLLDGEDIAPAILESVAAPWLDATATPLDLACAGYWLADMFLRGVNDRRCARITDFLLGGVHSAPKVTRRVSVRRYPTGGISEKQAILLPALLRALSQEMDWCSPFLVARKLAHTGGTADKLSVLPGFATVDRERLMTWDLNCAPVYYLSAGPDLCPRDAMMYRLRGQTGTVADPGLMAASIMCKQIAAPADLVILDVLYGRTAFLNDRASAAAFGATCKMIGSGHGVLLEPSLRRADGLLGRSLGASCEILEVVRLVRGEAVHPLALAELHRAINFVARLAAVEGRSPDRAERLAEAAIASGEAFDHLLKLWRDHGVDEAFLRQVAHDPSEALLGGTDRIELRATCNGPLAFDAVALADVVNTKLNRATPRGPTSIARGGLELLVDAGDRCTAGEPIAVLHGSGARNAAAAVASVLGTTAG</sequence>
<dbReference type="SUPFAM" id="SSF52418">
    <property type="entry name" value="Nucleoside phosphorylase/phosphoribosyltransferase catalytic domain"/>
    <property type="match status" value="1"/>
</dbReference>
<dbReference type="InterPro" id="IPR035902">
    <property type="entry name" value="Nuc_phospho_transferase"/>
</dbReference>
<keyword evidence="1" id="KW-0328">Glycosyltransferase</keyword>
<dbReference type="GO" id="GO:0005829">
    <property type="term" value="C:cytosol"/>
    <property type="evidence" value="ECO:0007669"/>
    <property type="project" value="TreeGrafter"/>
</dbReference>
<protein>
    <submittedName>
        <fullName evidence="3">Thymidine phosphorylase</fullName>
    </submittedName>
</protein>
<dbReference type="Proteomes" id="UP000555448">
    <property type="component" value="Unassembled WGS sequence"/>
</dbReference>
<dbReference type="PANTHER" id="PTHR10515">
    <property type="entry name" value="THYMIDINE PHOSPHORYLASE"/>
    <property type="match status" value="1"/>
</dbReference>
<accession>A0A7W7K6K5</accession>
<evidence type="ECO:0000313" key="4">
    <source>
        <dbReference type="Proteomes" id="UP000555448"/>
    </source>
</evidence>